<keyword evidence="2" id="KW-0808">Transferase</keyword>
<evidence type="ECO:0000259" key="1">
    <source>
        <dbReference type="PROSITE" id="PS50011"/>
    </source>
</evidence>
<organism evidence="2 3">
    <name type="scientific">Mycena pura</name>
    <dbReference type="NCBI Taxonomy" id="153505"/>
    <lineage>
        <taxon>Eukaryota</taxon>
        <taxon>Fungi</taxon>
        <taxon>Dikarya</taxon>
        <taxon>Basidiomycota</taxon>
        <taxon>Agaricomycotina</taxon>
        <taxon>Agaricomycetes</taxon>
        <taxon>Agaricomycetidae</taxon>
        <taxon>Agaricales</taxon>
        <taxon>Marasmiineae</taxon>
        <taxon>Mycenaceae</taxon>
        <taxon>Mycena</taxon>
    </lineage>
</organism>
<reference evidence="2" key="1">
    <citation type="submission" date="2023-03" db="EMBL/GenBank/DDBJ databases">
        <title>Massive genome expansion in bonnet fungi (Mycena s.s.) driven by repeated elements and novel gene families across ecological guilds.</title>
        <authorList>
            <consortium name="Lawrence Berkeley National Laboratory"/>
            <person name="Harder C.B."/>
            <person name="Miyauchi S."/>
            <person name="Viragh M."/>
            <person name="Kuo A."/>
            <person name="Thoen E."/>
            <person name="Andreopoulos B."/>
            <person name="Lu D."/>
            <person name="Skrede I."/>
            <person name="Drula E."/>
            <person name="Henrissat B."/>
            <person name="Morin E."/>
            <person name="Kohler A."/>
            <person name="Barry K."/>
            <person name="LaButti K."/>
            <person name="Morin E."/>
            <person name="Salamov A."/>
            <person name="Lipzen A."/>
            <person name="Mereny Z."/>
            <person name="Hegedus B."/>
            <person name="Baldrian P."/>
            <person name="Stursova M."/>
            <person name="Weitz H."/>
            <person name="Taylor A."/>
            <person name="Grigoriev I.V."/>
            <person name="Nagy L.G."/>
            <person name="Martin F."/>
            <person name="Kauserud H."/>
        </authorList>
    </citation>
    <scope>NUCLEOTIDE SEQUENCE</scope>
    <source>
        <strain evidence="2">9144</strain>
    </source>
</reference>
<dbReference type="Proteomes" id="UP001219525">
    <property type="component" value="Unassembled WGS sequence"/>
</dbReference>
<accession>A0AAD6Y283</accession>
<sequence length="160" mass="17569">LAEGLAYLHSHGITHGNLCTKKVLIDKDGKPVICGYGLCPILGPVANTTSLFSFPIRFSAPEYFSDESGASSVRTTAGDVYAFSMVMLEIITGHEPYYTLPTEHAVFKHILRGQGPTRSDYWTIADRTWTLLTSLWDQSPCLRPAMSDVVISLVQMCAVI</sequence>
<proteinExistence type="predicted"/>
<dbReference type="Gene3D" id="1.10.510.10">
    <property type="entry name" value="Transferase(Phosphotransferase) domain 1"/>
    <property type="match status" value="1"/>
</dbReference>
<dbReference type="EMBL" id="JARJCW010000089">
    <property type="protein sequence ID" value="KAJ7195650.1"/>
    <property type="molecule type" value="Genomic_DNA"/>
</dbReference>
<dbReference type="InterPro" id="IPR000719">
    <property type="entry name" value="Prot_kinase_dom"/>
</dbReference>
<evidence type="ECO:0000313" key="2">
    <source>
        <dbReference type="EMBL" id="KAJ7195650.1"/>
    </source>
</evidence>
<dbReference type="Pfam" id="PF07714">
    <property type="entry name" value="PK_Tyr_Ser-Thr"/>
    <property type="match status" value="1"/>
</dbReference>
<dbReference type="SUPFAM" id="SSF56112">
    <property type="entry name" value="Protein kinase-like (PK-like)"/>
    <property type="match status" value="1"/>
</dbReference>
<dbReference type="InterPro" id="IPR011009">
    <property type="entry name" value="Kinase-like_dom_sf"/>
</dbReference>
<dbReference type="InterPro" id="IPR001245">
    <property type="entry name" value="Ser-Thr/Tyr_kinase_cat_dom"/>
</dbReference>
<protein>
    <submittedName>
        <fullName evidence="2">Kinase-like domain-containing protein</fullName>
    </submittedName>
</protein>
<feature type="domain" description="Protein kinase" evidence="1">
    <location>
        <begin position="1"/>
        <end position="154"/>
    </location>
</feature>
<keyword evidence="2" id="KW-0418">Kinase</keyword>
<dbReference type="AlphaFoldDB" id="A0AAD6Y283"/>
<dbReference type="InterPro" id="IPR051681">
    <property type="entry name" value="Ser/Thr_Kinases-Pseudokinases"/>
</dbReference>
<dbReference type="PROSITE" id="PS50011">
    <property type="entry name" value="PROTEIN_KINASE_DOM"/>
    <property type="match status" value="1"/>
</dbReference>
<keyword evidence="3" id="KW-1185">Reference proteome</keyword>
<name>A0AAD6Y283_9AGAR</name>
<dbReference type="PANTHER" id="PTHR44329">
    <property type="entry name" value="SERINE/THREONINE-PROTEIN KINASE TNNI3K-RELATED"/>
    <property type="match status" value="1"/>
</dbReference>
<comment type="caution">
    <text evidence="2">The sequence shown here is derived from an EMBL/GenBank/DDBJ whole genome shotgun (WGS) entry which is preliminary data.</text>
</comment>
<gene>
    <name evidence="2" type="ORF">GGX14DRAFT_376838</name>
</gene>
<feature type="non-terminal residue" evidence="2">
    <location>
        <position position="1"/>
    </location>
</feature>
<dbReference type="GO" id="GO:0005524">
    <property type="term" value="F:ATP binding"/>
    <property type="evidence" value="ECO:0007669"/>
    <property type="project" value="InterPro"/>
</dbReference>
<evidence type="ECO:0000313" key="3">
    <source>
        <dbReference type="Proteomes" id="UP001219525"/>
    </source>
</evidence>
<dbReference type="GO" id="GO:0004674">
    <property type="term" value="F:protein serine/threonine kinase activity"/>
    <property type="evidence" value="ECO:0007669"/>
    <property type="project" value="TreeGrafter"/>
</dbReference>